<sequence>MLESQLWDKISQKPSDSFIADVKEGKVPELPYFIVDQDDAKSKIKAKIDTIKDERFQTSIITANYGNGKTNILKYLSLYFRNNNNNNIKVLYYRADVDNYDIILNLLRIVEDNYTNYIIESVKNLVDEKFDYALLANNYKDNFSAIEDYTKKMFSSNDLTEIRNIFYLGTGRLNSKRYFDKQGLRQLRDYERREILVLFLNILSQTGRYIIFCIDEVEKIREKSKVRFSHFLTSLRELIDLSNKIKGHYLILALTDGVDSNLIQSTNEPLYQRIGQHIIAINPITEKKDKEDLIDYLKELFNSDEDTNEVLKKLIKETDATSNRLLIQRISDILFGKKEKKSLKEALKTDSLLEIFDETKKDLEINVEAFKNIHRKFFDPLEYYLDSFNIKIEEFTSQLRYYYNYETDTFCYFVFSKDISVIDNEILKIKSSIEYLNFDKKTFFKNISIFVPASMELSYSYLDKYEFLKNYKLNIIDIQDFEDLFTLLELYRQHFEYQPKLKPIIENYTNSSL</sequence>
<dbReference type="OrthoDB" id="1333608at2"/>
<dbReference type="Proteomes" id="UP000184232">
    <property type="component" value="Unassembled WGS sequence"/>
</dbReference>
<dbReference type="AlphaFoldDB" id="A0A1M6BDE6"/>
<reference evidence="2" key="1">
    <citation type="submission" date="2016-11" db="EMBL/GenBank/DDBJ databases">
        <authorList>
            <person name="Varghese N."/>
            <person name="Submissions S."/>
        </authorList>
    </citation>
    <scope>NUCLEOTIDE SEQUENCE [LARGE SCALE GENOMIC DNA]</scope>
    <source>
        <strain evidence="2">DSM 22807</strain>
    </source>
</reference>
<keyword evidence="2" id="KW-1185">Reference proteome</keyword>
<evidence type="ECO:0000313" key="2">
    <source>
        <dbReference type="Proteomes" id="UP000184232"/>
    </source>
</evidence>
<dbReference type="STRING" id="683124.SAMN05444337_0069"/>
<organism evidence="1 2">
    <name type="scientific">Flavobacterium haoranii</name>
    <dbReference type="NCBI Taxonomy" id="683124"/>
    <lineage>
        <taxon>Bacteria</taxon>
        <taxon>Pseudomonadati</taxon>
        <taxon>Bacteroidota</taxon>
        <taxon>Flavobacteriia</taxon>
        <taxon>Flavobacteriales</taxon>
        <taxon>Flavobacteriaceae</taxon>
        <taxon>Flavobacterium</taxon>
    </lineage>
</organism>
<evidence type="ECO:0008006" key="3">
    <source>
        <dbReference type="Google" id="ProtNLM"/>
    </source>
</evidence>
<dbReference type="RefSeq" id="WP_072780319.1">
    <property type="nucleotide sequence ID" value="NZ_CP045292.1"/>
</dbReference>
<dbReference type="Gene3D" id="3.40.50.300">
    <property type="entry name" value="P-loop containing nucleotide triphosphate hydrolases"/>
    <property type="match status" value="1"/>
</dbReference>
<proteinExistence type="predicted"/>
<protein>
    <recommendedName>
        <fullName evidence="3">KAP family P-loop domain-containing protein</fullName>
    </recommendedName>
</protein>
<dbReference type="EMBL" id="FQZH01000001">
    <property type="protein sequence ID" value="SHI46707.1"/>
    <property type="molecule type" value="Genomic_DNA"/>
</dbReference>
<name>A0A1M6BDE6_9FLAO</name>
<gene>
    <name evidence="1" type="ORF">SAMN05444337_0069</name>
</gene>
<evidence type="ECO:0000313" key="1">
    <source>
        <dbReference type="EMBL" id="SHI46707.1"/>
    </source>
</evidence>
<dbReference type="SUPFAM" id="SSF52540">
    <property type="entry name" value="P-loop containing nucleoside triphosphate hydrolases"/>
    <property type="match status" value="1"/>
</dbReference>
<accession>A0A1M6BDE6</accession>
<dbReference type="InterPro" id="IPR027417">
    <property type="entry name" value="P-loop_NTPase"/>
</dbReference>